<proteinExistence type="predicted"/>
<evidence type="ECO:0000313" key="2">
    <source>
        <dbReference type="Proteomes" id="UP000730482"/>
    </source>
</evidence>
<dbReference type="InterPro" id="IPR033437">
    <property type="entry name" value="DUF5130"/>
</dbReference>
<evidence type="ECO:0000313" key="1">
    <source>
        <dbReference type="EMBL" id="MBS2549800.1"/>
    </source>
</evidence>
<dbReference type="Proteomes" id="UP000730482">
    <property type="component" value="Unassembled WGS sequence"/>
</dbReference>
<name>A0ABS5KUS6_9ACTN</name>
<keyword evidence="2" id="KW-1185">Reference proteome</keyword>
<organism evidence="1 2">
    <name type="scientific">Catenulispora pinistramenti</name>
    <dbReference type="NCBI Taxonomy" id="2705254"/>
    <lineage>
        <taxon>Bacteria</taxon>
        <taxon>Bacillati</taxon>
        <taxon>Actinomycetota</taxon>
        <taxon>Actinomycetes</taxon>
        <taxon>Catenulisporales</taxon>
        <taxon>Catenulisporaceae</taxon>
        <taxon>Catenulispora</taxon>
    </lineage>
</organism>
<dbReference type="Pfam" id="PF17174">
    <property type="entry name" value="DUF5130"/>
    <property type="match status" value="1"/>
</dbReference>
<gene>
    <name evidence="1" type="ORF">KGQ19_23320</name>
</gene>
<dbReference type="Gene3D" id="3.10.310.50">
    <property type="match status" value="1"/>
</dbReference>
<accession>A0ABS5KUS6</accession>
<comment type="caution">
    <text evidence="1">The sequence shown here is derived from an EMBL/GenBank/DDBJ whole genome shotgun (WGS) entry which is preliminary data.</text>
</comment>
<dbReference type="RefSeq" id="WP_212011497.1">
    <property type="nucleotide sequence ID" value="NZ_JAAFYZ010000082.1"/>
</dbReference>
<sequence length="129" mass="13424">MPAGEAFSARQEQDIAKAIATAEQQSGLKFSVYVGSVEGDLHAQAVRLHRQLADADSAVLVVVDPRRNQLQIVTGVDAKRRVDDRAAGLAAAAMASTFAVGDLAGGIVNGLGSLMEHAQKAPVLHADQP</sequence>
<protein>
    <submittedName>
        <fullName evidence="1">DUF5130 family protein</fullName>
    </submittedName>
</protein>
<dbReference type="EMBL" id="JAAFYZ010000082">
    <property type="protein sequence ID" value="MBS2549800.1"/>
    <property type="molecule type" value="Genomic_DNA"/>
</dbReference>
<reference evidence="1 2" key="1">
    <citation type="submission" date="2020-02" db="EMBL/GenBank/DDBJ databases">
        <title>Acidophilic actinobacteria isolated from forest soil.</title>
        <authorList>
            <person name="Golinska P."/>
        </authorList>
    </citation>
    <scope>NUCLEOTIDE SEQUENCE [LARGE SCALE GENOMIC DNA]</scope>
    <source>
        <strain evidence="1 2">NL8</strain>
    </source>
</reference>